<evidence type="ECO:0000313" key="2">
    <source>
        <dbReference type="EMBL" id="KKM72675.1"/>
    </source>
</evidence>
<name>A0A0F9M7P3_9ZZZZ</name>
<organism evidence="2">
    <name type="scientific">marine sediment metagenome</name>
    <dbReference type="NCBI Taxonomy" id="412755"/>
    <lineage>
        <taxon>unclassified sequences</taxon>
        <taxon>metagenomes</taxon>
        <taxon>ecological metagenomes</taxon>
    </lineage>
</organism>
<dbReference type="GO" id="GO:0006400">
    <property type="term" value="P:tRNA modification"/>
    <property type="evidence" value="ECO:0007669"/>
    <property type="project" value="InterPro"/>
</dbReference>
<dbReference type="PROSITE" id="PS51165">
    <property type="entry name" value="THUMP"/>
    <property type="match status" value="1"/>
</dbReference>
<comment type="caution">
    <text evidence="2">The sequence shown here is derived from an EMBL/GenBank/DDBJ whole genome shotgun (WGS) entry which is preliminary data.</text>
</comment>
<dbReference type="InterPro" id="IPR004114">
    <property type="entry name" value="THUMP_dom"/>
</dbReference>
<dbReference type="InterPro" id="IPR040183">
    <property type="entry name" value="THUMPD1-like"/>
</dbReference>
<dbReference type="SUPFAM" id="SSF143437">
    <property type="entry name" value="THUMP domain-like"/>
    <property type="match status" value="1"/>
</dbReference>
<reference evidence="2" key="1">
    <citation type="journal article" date="2015" name="Nature">
        <title>Complex archaea that bridge the gap between prokaryotes and eukaryotes.</title>
        <authorList>
            <person name="Spang A."/>
            <person name="Saw J.H."/>
            <person name="Jorgensen S.L."/>
            <person name="Zaremba-Niedzwiedzka K."/>
            <person name="Martijn J."/>
            <person name="Lind A.E."/>
            <person name="van Eijk R."/>
            <person name="Schleper C."/>
            <person name="Guy L."/>
            <person name="Ettema T.J."/>
        </authorList>
    </citation>
    <scope>NUCLEOTIDE SEQUENCE</scope>
</reference>
<dbReference type="EMBL" id="LAZR01009424">
    <property type="protein sequence ID" value="KKM72675.1"/>
    <property type="molecule type" value="Genomic_DNA"/>
</dbReference>
<gene>
    <name evidence="2" type="ORF">LCGC14_1418130</name>
</gene>
<dbReference type="Pfam" id="PF02926">
    <property type="entry name" value="THUMP"/>
    <property type="match status" value="1"/>
</dbReference>
<protein>
    <recommendedName>
        <fullName evidence="1">THUMP domain-containing protein</fullName>
    </recommendedName>
</protein>
<evidence type="ECO:0000259" key="1">
    <source>
        <dbReference type="PROSITE" id="PS51165"/>
    </source>
</evidence>
<dbReference type="AlphaFoldDB" id="A0A0F9M7P3"/>
<dbReference type="PANTHER" id="PTHR13452">
    <property type="entry name" value="THUMP DOMAIN CONTAINING PROTEIN 1-RELATED"/>
    <property type="match status" value="1"/>
</dbReference>
<proteinExistence type="predicted"/>
<dbReference type="GO" id="GO:0003723">
    <property type="term" value="F:RNA binding"/>
    <property type="evidence" value="ECO:0007669"/>
    <property type="project" value="InterPro"/>
</dbReference>
<accession>A0A0F9M7P3</accession>
<dbReference type="Gene3D" id="3.30.2300.10">
    <property type="entry name" value="THUMP superfamily"/>
    <property type="match status" value="1"/>
</dbReference>
<dbReference type="PANTHER" id="PTHR13452:SF10">
    <property type="entry name" value="THUMP DOMAIN-CONTAINING PROTEIN 1"/>
    <property type="match status" value="1"/>
</dbReference>
<dbReference type="CDD" id="cd11717">
    <property type="entry name" value="THUMP_THUMPD1_like"/>
    <property type="match status" value="1"/>
</dbReference>
<feature type="domain" description="THUMP" evidence="1">
    <location>
        <begin position="54"/>
        <end position="162"/>
    </location>
</feature>
<sequence>MKNFNLLISTSRFNETNAKAELWFILQICGDDYPIISTLKFPGLISALTNINSKIVIRKIQKVLEKDPQFFQYILKIVPIDFVCESNNKVITRLVINHYKPFLKDSDTFKIDLKRRKNENIERINLIESIAKEINNKVNLENPDKIIRIEVLNNFSGISFLEKDEIIRVKKDSLKT</sequence>